<evidence type="ECO:0000313" key="6">
    <source>
        <dbReference type="EMBL" id="GDY33165.1"/>
    </source>
</evidence>
<dbReference type="PANTHER" id="PTHR42953:SF1">
    <property type="entry name" value="METAL-BINDING PROTEIN HI_0362-RELATED"/>
    <property type="match status" value="1"/>
</dbReference>
<dbReference type="Pfam" id="PF01297">
    <property type="entry name" value="ZnuA"/>
    <property type="match status" value="1"/>
</dbReference>
<dbReference type="EMBL" id="BJFL01000035">
    <property type="protein sequence ID" value="GDY33165.1"/>
    <property type="molecule type" value="Genomic_DNA"/>
</dbReference>
<name>A0A4D4J8M6_9PSEU</name>
<protein>
    <submittedName>
        <fullName evidence="6">Metal ABC transporter substrate-binding protein</fullName>
    </submittedName>
</protein>
<dbReference type="InterPro" id="IPR050492">
    <property type="entry name" value="Bact_metal-bind_prot9"/>
</dbReference>
<proteinExistence type="predicted"/>
<evidence type="ECO:0000313" key="7">
    <source>
        <dbReference type="Proteomes" id="UP000298860"/>
    </source>
</evidence>
<dbReference type="OrthoDB" id="9810636at2"/>
<feature type="chain" id="PRO_5039078929" evidence="5">
    <location>
        <begin position="30"/>
        <end position="317"/>
    </location>
</feature>
<keyword evidence="3" id="KW-0479">Metal-binding</keyword>
<feature type="signal peptide" evidence="5">
    <location>
        <begin position="1"/>
        <end position="29"/>
    </location>
</feature>
<comment type="subcellular location">
    <subcellularLocation>
        <location evidence="1">Cell envelope</location>
    </subcellularLocation>
</comment>
<keyword evidence="7" id="KW-1185">Reference proteome</keyword>
<dbReference type="PANTHER" id="PTHR42953">
    <property type="entry name" value="HIGH-AFFINITY ZINC UPTAKE SYSTEM PROTEIN ZNUA-RELATED"/>
    <property type="match status" value="1"/>
</dbReference>
<evidence type="ECO:0000256" key="1">
    <source>
        <dbReference type="ARBA" id="ARBA00004196"/>
    </source>
</evidence>
<evidence type="ECO:0000256" key="4">
    <source>
        <dbReference type="ARBA" id="ARBA00022729"/>
    </source>
</evidence>
<organism evidence="6 7">
    <name type="scientific">Gandjariella thermophila</name>
    <dbReference type="NCBI Taxonomy" id="1931992"/>
    <lineage>
        <taxon>Bacteria</taxon>
        <taxon>Bacillati</taxon>
        <taxon>Actinomycetota</taxon>
        <taxon>Actinomycetes</taxon>
        <taxon>Pseudonocardiales</taxon>
        <taxon>Pseudonocardiaceae</taxon>
        <taxon>Gandjariella</taxon>
    </lineage>
</organism>
<comment type="caution">
    <text evidence="6">The sequence shown here is derived from an EMBL/GenBank/DDBJ whole genome shotgun (WGS) entry which is preliminary data.</text>
</comment>
<dbReference type="InterPro" id="IPR006127">
    <property type="entry name" value="ZnuA-like"/>
</dbReference>
<reference evidence="7" key="1">
    <citation type="submission" date="2019-04" db="EMBL/GenBank/DDBJ databases">
        <title>Draft genome sequence of Pseudonocardiaceae bacterium SL3-2-4.</title>
        <authorList>
            <person name="Ningsih F."/>
            <person name="Yokota A."/>
            <person name="Sakai Y."/>
            <person name="Nanatani K."/>
            <person name="Yabe S."/>
            <person name="Oetari A."/>
            <person name="Sjamsuridzal W."/>
        </authorList>
    </citation>
    <scope>NUCLEOTIDE SEQUENCE [LARGE SCALE GENOMIC DNA]</scope>
    <source>
        <strain evidence="7">SL3-2-4</strain>
    </source>
</reference>
<dbReference type="GO" id="GO:0030001">
    <property type="term" value="P:metal ion transport"/>
    <property type="evidence" value="ECO:0007669"/>
    <property type="project" value="InterPro"/>
</dbReference>
<dbReference type="SUPFAM" id="SSF53807">
    <property type="entry name" value="Helical backbone' metal receptor"/>
    <property type="match status" value="1"/>
</dbReference>
<sequence>MSNLRASRHARRRAATGVALAAAVSTALAGCATSAPAPPGDSGGGTKINVVAAENVWGSIAAQLGGEHANVTSVVNNPDADPHDYEPTPADGRAVASARYVIVNGAGYDGWAPKLVDANPNPNRSVLTVGDLVGVQQGGNPHQWYSPDSVHKVIEAITADYKKLDPADAAYFEAQKQRYESTGLGRYNQLVNEIRTRYAGTPIGASESIVAPLAEGLGLKLLTPAAFLDAISEGADPTAQDKATVDEQIRSRQIKVFVFNSQNSTPDVRTQVDEARAAGIPVATVTETLIPAGATFQDWQTAQLQGVEQALTQATGR</sequence>
<dbReference type="AlphaFoldDB" id="A0A4D4J8M6"/>
<evidence type="ECO:0000256" key="3">
    <source>
        <dbReference type="ARBA" id="ARBA00022723"/>
    </source>
</evidence>
<gene>
    <name evidence="6" type="ORF">GTS_47980</name>
</gene>
<keyword evidence="2" id="KW-0813">Transport</keyword>
<dbReference type="Gene3D" id="3.40.50.1980">
    <property type="entry name" value="Nitrogenase molybdenum iron protein domain"/>
    <property type="match status" value="2"/>
</dbReference>
<keyword evidence="4 5" id="KW-0732">Signal</keyword>
<dbReference type="Proteomes" id="UP000298860">
    <property type="component" value="Unassembled WGS sequence"/>
</dbReference>
<dbReference type="RefSeq" id="WP_137816140.1">
    <property type="nucleotide sequence ID" value="NZ_BJFL01000035.1"/>
</dbReference>
<dbReference type="PROSITE" id="PS51257">
    <property type="entry name" value="PROKAR_LIPOPROTEIN"/>
    <property type="match status" value="1"/>
</dbReference>
<dbReference type="GO" id="GO:0030313">
    <property type="term" value="C:cell envelope"/>
    <property type="evidence" value="ECO:0007669"/>
    <property type="project" value="UniProtKB-SubCell"/>
</dbReference>
<dbReference type="GO" id="GO:0046872">
    <property type="term" value="F:metal ion binding"/>
    <property type="evidence" value="ECO:0007669"/>
    <property type="project" value="UniProtKB-KW"/>
</dbReference>
<evidence type="ECO:0000256" key="5">
    <source>
        <dbReference type="SAM" id="SignalP"/>
    </source>
</evidence>
<accession>A0A4D4J8M6</accession>
<evidence type="ECO:0000256" key="2">
    <source>
        <dbReference type="ARBA" id="ARBA00022448"/>
    </source>
</evidence>